<evidence type="ECO:0000313" key="2">
    <source>
        <dbReference type="EMBL" id="PSS34877.1"/>
    </source>
</evidence>
<feature type="region of interest" description="Disordered" evidence="1">
    <location>
        <begin position="148"/>
        <end position="173"/>
    </location>
</feature>
<dbReference type="Proteomes" id="UP000241394">
    <property type="component" value="Chromosome LG2"/>
</dbReference>
<proteinExistence type="predicted"/>
<evidence type="ECO:0000313" key="3">
    <source>
        <dbReference type="Proteomes" id="UP000241394"/>
    </source>
</evidence>
<reference evidence="2 3" key="1">
    <citation type="submission" date="2017-07" db="EMBL/GenBank/DDBJ databases">
        <title>An improved, manually edited Actinidia chinensis var. chinensis (kiwifruit) genome highlights the challenges associated with draft genomes and gene prediction in plants.</title>
        <authorList>
            <person name="Pilkington S."/>
            <person name="Crowhurst R."/>
            <person name="Hilario E."/>
            <person name="Nardozza S."/>
            <person name="Fraser L."/>
            <person name="Peng Y."/>
            <person name="Gunaseelan K."/>
            <person name="Simpson R."/>
            <person name="Tahir J."/>
            <person name="Deroles S."/>
            <person name="Templeton K."/>
            <person name="Luo Z."/>
            <person name="Davy M."/>
            <person name="Cheng C."/>
            <person name="Mcneilage M."/>
            <person name="Scaglione D."/>
            <person name="Liu Y."/>
            <person name="Zhang Q."/>
            <person name="Datson P."/>
            <person name="De Silva N."/>
            <person name="Gardiner S."/>
            <person name="Bassett H."/>
            <person name="Chagne D."/>
            <person name="Mccallum J."/>
            <person name="Dzierzon H."/>
            <person name="Deng C."/>
            <person name="Wang Y.-Y."/>
            <person name="Barron N."/>
            <person name="Manako K."/>
            <person name="Bowen J."/>
            <person name="Foster T."/>
            <person name="Erridge Z."/>
            <person name="Tiffin H."/>
            <person name="Waite C."/>
            <person name="Davies K."/>
            <person name="Grierson E."/>
            <person name="Laing W."/>
            <person name="Kirk R."/>
            <person name="Chen X."/>
            <person name="Wood M."/>
            <person name="Montefiori M."/>
            <person name="Brummell D."/>
            <person name="Schwinn K."/>
            <person name="Catanach A."/>
            <person name="Fullerton C."/>
            <person name="Li D."/>
            <person name="Meiyalaghan S."/>
            <person name="Nieuwenhuizen N."/>
            <person name="Read N."/>
            <person name="Prakash R."/>
            <person name="Hunter D."/>
            <person name="Zhang H."/>
            <person name="Mckenzie M."/>
            <person name="Knabel M."/>
            <person name="Harris A."/>
            <person name="Allan A."/>
            <person name="Chen A."/>
            <person name="Janssen B."/>
            <person name="Plunkett B."/>
            <person name="Dwamena C."/>
            <person name="Voogd C."/>
            <person name="Leif D."/>
            <person name="Lafferty D."/>
            <person name="Souleyre E."/>
            <person name="Varkonyi-Gasic E."/>
            <person name="Gambi F."/>
            <person name="Hanley J."/>
            <person name="Yao J.-L."/>
            <person name="Cheung J."/>
            <person name="David K."/>
            <person name="Warren B."/>
            <person name="Marsh K."/>
            <person name="Snowden K."/>
            <person name="Lin-Wang K."/>
            <person name="Brian L."/>
            <person name="Martinez-Sanchez M."/>
            <person name="Wang M."/>
            <person name="Ileperuma N."/>
            <person name="Macnee N."/>
            <person name="Campin R."/>
            <person name="Mcatee P."/>
            <person name="Drummond R."/>
            <person name="Espley R."/>
            <person name="Ireland H."/>
            <person name="Wu R."/>
            <person name="Atkinson R."/>
            <person name="Karunairetnam S."/>
            <person name="Bulley S."/>
            <person name="Chunkath S."/>
            <person name="Hanley Z."/>
            <person name="Storey R."/>
            <person name="Thrimawithana A."/>
            <person name="Thomson S."/>
            <person name="David C."/>
            <person name="Testolin R."/>
        </authorList>
    </citation>
    <scope>NUCLEOTIDE SEQUENCE [LARGE SCALE GENOMIC DNA]</scope>
    <source>
        <strain evidence="3">cv. Red5</strain>
        <tissue evidence="2">Young leaf</tissue>
    </source>
</reference>
<evidence type="ECO:0000256" key="1">
    <source>
        <dbReference type="SAM" id="MobiDB-lite"/>
    </source>
</evidence>
<keyword evidence="3" id="KW-1185">Reference proteome</keyword>
<accession>A0A2R6RXZ0</accession>
<gene>
    <name evidence="2" type="ORF">CEY00_Acc02019</name>
</gene>
<comment type="caution">
    <text evidence="2">The sequence shown here is derived from an EMBL/GenBank/DDBJ whole genome shotgun (WGS) entry which is preliminary data.</text>
</comment>
<dbReference type="EMBL" id="NKQK01000002">
    <property type="protein sequence ID" value="PSS34877.1"/>
    <property type="molecule type" value="Genomic_DNA"/>
</dbReference>
<organism evidence="2 3">
    <name type="scientific">Actinidia chinensis var. chinensis</name>
    <name type="common">Chinese soft-hair kiwi</name>
    <dbReference type="NCBI Taxonomy" id="1590841"/>
    <lineage>
        <taxon>Eukaryota</taxon>
        <taxon>Viridiplantae</taxon>
        <taxon>Streptophyta</taxon>
        <taxon>Embryophyta</taxon>
        <taxon>Tracheophyta</taxon>
        <taxon>Spermatophyta</taxon>
        <taxon>Magnoliopsida</taxon>
        <taxon>eudicotyledons</taxon>
        <taxon>Gunneridae</taxon>
        <taxon>Pentapetalae</taxon>
        <taxon>asterids</taxon>
        <taxon>Ericales</taxon>
        <taxon>Actinidiaceae</taxon>
        <taxon>Actinidia</taxon>
    </lineage>
</organism>
<reference evidence="3" key="2">
    <citation type="journal article" date="2018" name="BMC Genomics">
        <title>A manually annotated Actinidia chinensis var. chinensis (kiwifruit) genome highlights the challenges associated with draft genomes and gene prediction in plants.</title>
        <authorList>
            <person name="Pilkington S.M."/>
            <person name="Crowhurst R."/>
            <person name="Hilario E."/>
            <person name="Nardozza S."/>
            <person name="Fraser L."/>
            <person name="Peng Y."/>
            <person name="Gunaseelan K."/>
            <person name="Simpson R."/>
            <person name="Tahir J."/>
            <person name="Deroles S.C."/>
            <person name="Templeton K."/>
            <person name="Luo Z."/>
            <person name="Davy M."/>
            <person name="Cheng C."/>
            <person name="McNeilage M."/>
            <person name="Scaglione D."/>
            <person name="Liu Y."/>
            <person name="Zhang Q."/>
            <person name="Datson P."/>
            <person name="De Silva N."/>
            <person name="Gardiner S.E."/>
            <person name="Bassett H."/>
            <person name="Chagne D."/>
            <person name="McCallum J."/>
            <person name="Dzierzon H."/>
            <person name="Deng C."/>
            <person name="Wang Y.Y."/>
            <person name="Barron L."/>
            <person name="Manako K."/>
            <person name="Bowen J."/>
            <person name="Foster T.M."/>
            <person name="Erridge Z.A."/>
            <person name="Tiffin H."/>
            <person name="Waite C.N."/>
            <person name="Davies K.M."/>
            <person name="Grierson E.P."/>
            <person name="Laing W.A."/>
            <person name="Kirk R."/>
            <person name="Chen X."/>
            <person name="Wood M."/>
            <person name="Montefiori M."/>
            <person name="Brummell D.A."/>
            <person name="Schwinn K.E."/>
            <person name="Catanach A."/>
            <person name="Fullerton C."/>
            <person name="Li D."/>
            <person name="Meiyalaghan S."/>
            <person name="Nieuwenhuizen N."/>
            <person name="Read N."/>
            <person name="Prakash R."/>
            <person name="Hunter D."/>
            <person name="Zhang H."/>
            <person name="McKenzie M."/>
            <person name="Knabel M."/>
            <person name="Harris A."/>
            <person name="Allan A.C."/>
            <person name="Gleave A."/>
            <person name="Chen A."/>
            <person name="Janssen B.J."/>
            <person name="Plunkett B."/>
            <person name="Ampomah-Dwamena C."/>
            <person name="Voogd C."/>
            <person name="Leif D."/>
            <person name="Lafferty D."/>
            <person name="Souleyre E.J.F."/>
            <person name="Varkonyi-Gasic E."/>
            <person name="Gambi F."/>
            <person name="Hanley J."/>
            <person name="Yao J.L."/>
            <person name="Cheung J."/>
            <person name="David K.M."/>
            <person name="Warren B."/>
            <person name="Marsh K."/>
            <person name="Snowden K.C."/>
            <person name="Lin-Wang K."/>
            <person name="Brian L."/>
            <person name="Martinez-Sanchez M."/>
            <person name="Wang M."/>
            <person name="Ileperuma N."/>
            <person name="Macnee N."/>
            <person name="Campin R."/>
            <person name="McAtee P."/>
            <person name="Drummond R.S.M."/>
            <person name="Espley R.V."/>
            <person name="Ireland H.S."/>
            <person name="Wu R."/>
            <person name="Atkinson R.G."/>
            <person name="Karunairetnam S."/>
            <person name="Bulley S."/>
            <person name="Chunkath S."/>
            <person name="Hanley Z."/>
            <person name="Storey R."/>
            <person name="Thrimawithana A.H."/>
            <person name="Thomson S."/>
            <person name="David C."/>
            <person name="Testolin R."/>
            <person name="Huang H."/>
            <person name="Hellens R.P."/>
            <person name="Schaffer R.J."/>
        </authorList>
    </citation>
    <scope>NUCLEOTIDE SEQUENCE [LARGE SCALE GENOMIC DNA]</scope>
    <source>
        <strain evidence="3">cv. Red5</strain>
    </source>
</reference>
<dbReference type="InParanoid" id="A0A2R6RXZ0"/>
<sequence length="208" mass="23783">MANIKNNPEIEKEKEKLCSWVREKKLKVTPDTFAKIFEILREENLEFEFSDLGMLDLVVVSQELLLEGDKWDVSINTTKARLLWAIGTGKSIDLPRLMFLSLCATHKALDKRGFVPLIGTELFKKSGIHIPLDFTRIEAEGAIDRSSLSRSEGQRKKRKLEEGASEESLMGMAEQNEAILDLGSKWGMLIRMEAEDDDEEEEDYEFKV</sequence>
<protein>
    <submittedName>
        <fullName evidence="2">Pre-mRNA-splicing factor like</fullName>
    </submittedName>
</protein>
<name>A0A2R6RXZ0_ACTCC</name>
<dbReference type="Gramene" id="PSS34877">
    <property type="protein sequence ID" value="PSS34877"/>
    <property type="gene ID" value="CEY00_Acc02019"/>
</dbReference>
<dbReference type="OrthoDB" id="10379297at2759"/>
<dbReference type="AlphaFoldDB" id="A0A2R6RXZ0"/>